<dbReference type="AlphaFoldDB" id="A0AAN8HWB5"/>
<proteinExistence type="predicted"/>
<dbReference type="Pfam" id="PF15273">
    <property type="entry name" value="NHS"/>
    <property type="match status" value="1"/>
</dbReference>
<name>A0AAN8HWB5_CHAGU</name>
<comment type="caution">
    <text evidence="2">The sequence shown here is derived from an EMBL/GenBank/DDBJ whole genome shotgun (WGS) entry which is preliminary data.</text>
</comment>
<gene>
    <name evidence="2" type="ORF">CgunFtcFv8_027591</name>
</gene>
<accession>A0AAN8HWB5</accession>
<feature type="compositionally biased region" description="Basic and acidic residues" evidence="1">
    <location>
        <begin position="56"/>
        <end position="73"/>
    </location>
</feature>
<dbReference type="Proteomes" id="UP001331515">
    <property type="component" value="Unassembled WGS sequence"/>
</dbReference>
<sequence length="73" mass="7784">MPSLSPRSPAPHPGQDAAESPPPCSSSRYGARCRLPPSPMQAISEGEAENSDGGPQDERSPPQDPRRTLTDQF</sequence>
<organism evidence="2 3">
    <name type="scientific">Champsocephalus gunnari</name>
    <name type="common">Mackerel icefish</name>
    <dbReference type="NCBI Taxonomy" id="52237"/>
    <lineage>
        <taxon>Eukaryota</taxon>
        <taxon>Metazoa</taxon>
        <taxon>Chordata</taxon>
        <taxon>Craniata</taxon>
        <taxon>Vertebrata</taxon>
        <taxon>Euteleostomi</taxon>
        <taxon>Actinopterygii</taxon>
        <taxon>Neopterygii</taxon>
        <taxon>Teleostei</taxon>
        <taxon>Neoteleostei</taxon>
        <taxon>Acanthomorphata</taxon>
        <taxon>Eupercaria</taxon>
        <taxon>Perciformes</taxon>
        <taxon>Notothenioidei</taxon>
        <taxon>Channichthyidae</taxon>
        <taxon>Champsocephalus</taxon>
    </lineage>
</organism>
<evidence type="ECO:0000313" key="3">
    <source>
        <dbReference type="Proteomes" id="UP001331515"/>
    </source>
</evidence>
<protein>
    <submittedName>
        <fullName evidence="2">Uncharacterized protein</fullName>
    </submittedName>
</protein>
<evidence type="ECO:0000256" key="1">
    <source>
        <dbReference type="SAM" id="MobiDB-lite"/>
    </source>
</evidence>
<dbReference type="EMBL" id="JAURVH010001516">
    <property type="protein sequence ID" value="KAK5931444.1"/>
    <property type="molecule type" value="Genomic_DNA"/>
</dbReference>
<dbReference type="InterPro" id="IPR024845">
    <property type="entry name" value="NHS-like"/>
</dbReference>
<reference evidence="2 3" key="1">
    <citation type="journal article" date="2023" name="Mol. Biol. Evol.">
        <title>Genomics of Secondarily Temperate Adaptation in the Only Non-Antarctic Icefish.</title>
        <authorList>
            <person name="Rivera-Colon A.G."/>
            <person name="Rayamajhi N."/>
            <person name="Minhas B.F."/>
            <person name="Madrigal G."/>
            <person name="Bilyk K.T."/>
            <person name="Yoon V."/>
            <person name="Hune M."/>
            <person name="Gregory S."/>
            <person name="Cheng C.H.C."/>
            <person name="Catchen J.M."/>
        </authorList>
    </citation>
    <scope>NUCLEOTIDE SEQUENCE [LARGE SCALE GENOMIC DNA]</scope>
    <source>
        <tissue evidence="2">White muscle</tissue>
    </source>
</reference>
<keyword evidence="3" id="KW-1185">Reference proteome</keyword>
<feature type="region of interest" description="Disordered" evidence="1">
    <location>
        <begin position="1"/>
        <end position="73"/>
    </location>
</feature>
<evidence type="ECO:0000313" key="2">
    <source>
        <dbReference type="EMBL" id="KAK5931444.1"/>
    </source>
</evidence>